<dbReference type="Proteomes" id="UP001525890">
    <property type="component" value="Unassembled WGS sequence"/>
</dbReference>
<proteinExistence type="predicted"/>
<dbReference type="EMBL" id="JAMXFF010000055">
    <property type="protein sequence ID" value="MCT7969602.1"/>
    <property type="molecule type" value="Genomic_DNA"/>
</dbReference>
<keyword evidence="2" id="KW-1185">Reference proteome</keyword>
<dbReference type="RefSeq" id="WP_368009055.1">
    <property type="nucleotide sequence ID" value="NZ_JAMXFF010000055.1"/>
</dbReference>
<sequence length="69" mass="7812">MNGWTLAVVIGDRNFTAIATQLLLRSPGNFLEKARFIWVNGDRISFITDSNPIPPHHSNRTYADFENPP</sequence>
<comment type="caution">
    <text evidence="1">The sequence shown here is derived from an EMBL/GenBank/DDBJ whole genome shotgun (WGS) entry which is preliminary data.</text>
</comment>
<protein>
    <submittedName>
        <fullName evidence="1">Uncharacterized protein</fullName>
    </submittedName>
</protein>
<gene>
    <name evidence="1" type="ORF">NG799_25140</name>
</gene>
<name>A0ABT2MYJ4_9CYAN</name>
<evidence type="ECO:0000313" key="1">
    <source>
        <dbReference type="EMBL" id="MCT7969602.1"/>
    </source>
</evidence>
<organism evidence="1 2">
    <name type="scientific">Laspinema palackyanum D2a</name>
    <dbReference type="NCBI Taxonomy" id="2953684"/>
    <lineage>
        <taxon>Bacteria</taxon>
        <taxon>Bacillati</taxon>
        <taxon>Cyanobacteriota</taxon>
        <taxon>Cyanophyceae</taxon>
        <taxon>Oscillatoriophycideae</taxon>
        <taxon>Oscillatoriales</taxon>
        <taxon>Laspinemataceae</taxon>
        <taxon>Laspinema</taxon>
        <taxon>Laspinema palackyanum</taxon>
    </lineage>
</organism>
<reference evidence="1 2" key="1">
    <citation type="journal article" date="2022" name="Front. Microbiol.">
        <title>High genomic differentiation and limited gene flow indicate recent cryptic speciation within the genus Laspinema (cyanobacteria).</title>
        <authorList>
            <person name="Stanojkovic A."/>
            <person name="Skoupy S."/>
            <person name="Skaloud P."/>
            <person name="Dvorak P."/>
        </authorList>
    </citation>
    <scope>NUCLEOTIDE SEQUENCE [LARGE SCALE GENOMIC DNA]</scope>
    <source>
        <strain evidence="1 2">D2a</strain>
    </source>
</reference>
<accession>A0ABT2MYJ4</accession>
<evidence type="ECO:0000313" key="2">
    <source>
        <dbReference type="Proteomes" id="UP001525890"/>
    </source>
</evidence>